<dbReference type="Gene3D" id="3.30.70.1900">
    <property type="match status" value="1"/>
</dbReference>
<feature type="region of interest" description="Disordered" evidence="1">
    <location>
        <begin position="315"/>
        <end position="354"/>
    </location>
</feature>
<dbReference type="AlphaFoldDB" id="A0A1V5MKH3"/>
<feature type="compositionally biased region" description="Basic residues" evidence="1">
    <location>
        <begin position="339"/>
        <end position="354"/>
    </location>
</feature>
<evidence type="ECO:0000256" key="1">
    <source>
        <dbReference type="SAM" id="MobiDB-lite"/>
    </source>
</evidence>
<reference evidence="3" key="1">
    <citation type="submission" date="2017-02" db="EMBL/GenBank/DDBJ databases">
        <title>Delving into the versatile metabolic prowess of the omnipresent phylum Bacteroidetes.</title>
        <authorList>
            <person name="Nobu M.K."/>
            <person name="Mei R."/>
            <person name="Narihiro T."/>
            <person name="Kuroda K."/>
            <person name="Liu W.-T."/>
        </authorList>
    </citation>
    <scope>NUCLEOTIDE SEQUENCE</scope>
    <source>
        <strain evidence="3">ADurb.Bin417</strain>
    </source>
</reference>
<name>A0A1V5MKH3_UNCT6</name>
<sequence length="354" mass="40259">MATLPEVTLNGYRFSLTALQPIPLPAYKGATFRGAFGYALRRAICTQPGRKCPGCLLHTSCVYPFIFEPSADLFPDPVQKRFRDFPRPFVIRPPRQRERLINPGRDFNFELILIGRAIDYLPYFVFAFRELGQAGLGVARSQFQLKETRDFSGNPVYDGQRETLSRTRSFLPMEPAAPAGQKITLDFLTPGRLRETGDLVVHPTFRQLFQSLLFRADFLARHYCGWNNGTQPDYRELLEMASRIRTGTDRLHWYDWGRFSTRQKTGMKLGGFLGRITFSGELDPFLPLLNTGQYIHLGKGSTFGLGQYYLEAGEPAPLTTGSRPGENSNSKFAPERRGRIIGRNRRPPTHANQR</sequence>
<evidence type="ECO:0000313" key="3">
    <source>
        <dbReference type="EMBL" id="OPZ93753.1"/>
    </source>
</evidence>
<proteinExistence type="predicted"/>
<dbReference type="InterPro" id="IPR019267">
    <property type="entry name" value="CRISPR-assoc_Cas6_C"/>
</dbReference>
<comment type="caution">
    <text evidence="3">The sequence shown here is derived from an EMBL/GenBank/DDBJ whole genome shotgun (WGS) entry which is preliminary data.</text>
</comment>
<feature type="domain" description="CRISPR-associated protein Cas6 C-terminal" evidence="2">
    <location>
        <begin position="185"/>
        <end position="308"/>
    </location>
</feature>
<accession>A0A1V5MKH3</accession>
<feature type="compositionally biased region" description="Polar residues" evidence="1">
    <location>
        <begin position="319"/>
        <end position="331"/>
    </location>
</feature>
<organism evidence="3">
    <name type="scientific">candidate division TA06 bacterium ADurb.Bin417</name>
    <dbReference type="NCBI Taxonomy" id="1852828"/>
    <lineage>
        <taxon>Bacteria</taxon>
        <taxon>Bacteria division TA06</taxon>
    </lineage>
</organism>
<gene>
    <name evidence="3" type="ORF">BWY73_00137</name>
</gene>
<protein>
    <recommendedName>
        <fullName evidence="2">CRISPR-associated protein Cas6 C-terminal domain-containing protein</fullName>
    </recommendedName>
</protein>
<dbReference type="EMBL" id="MWAK01000009">
    <property type="protein sequence ID" value="OPZ93753.1"/>
    <property type="molecule type" value="Genomic_DNA"/>
</dbReference>
<dbReference type="Proteomes" id="UP000485484">
    <property type="component" value="Unassembled WGS sequence"/>
</dbReference>
<evidence type="ECO:0000259" key="2">
    <source>
        <dbReference type="Pfam" id="PF10040"/>
    </source>
</evidence>
<dbReference type="Pfam" id="PF10040">
    <property type="entry name" value="CRISPR_Cas6"/>
    <property type="match status" value="1"/>
</dbReference>